<sequence>MKFLTIGAFISTFFALSLSDCYFPFLESGGECGSDADCGGNPCVMDVSSVKRVCCKNKPGTVAPECPAGTSYSGLPVLCDPSDGADGCPAGLSCVPSVTSFTKDPASPGSICCK</sequence>
<keyword evidence="3" id="KW-1185">Reference proteome</keyword>
<dbReference type="EMBL" id="CADEPM010000002">
    <property type="protein sequence ID" value="CAB3400126.1"/>
    <property type="molecule type" value="Genomic_DNA"/>
</dbReference>
<evidence type="ECO:0008006" key="4">
    <source>
        <dbReference type="Google" id="ProtNLM"/>
    </source>
</evidence>
<name>A0A8S1EQH3_9PELO</name>
<evidence type="ECO:0000313" key="2">
    <source>
        <dbReference type="EMBL" id="CAB3400126.1"/>
    </source>
</evidence>
<dbReference type="AlphaFoldDB" id="A0A8S1EQH3"/>
<accession>A0A8S1EQH3</accession>
<evidence type="ECO:0000313" key="3">
    <source>
        <dbReference type="Proteomes" id="UP000494206"/>
    </source>
</evidence>
<keyword evidence="1" id="KW-0732">Signal</keyword>
<protein>
    <recommendedName>
        <fullName evidence="4">CC domain-containing protein</fullName>
    </recommendedName>
</protein>
<reference evidence="2 3" key="1">
    <citation type="submission" date="2020-04" db="EMBL/GenBank/DDBJ databases">
        <authorList>
            <person name="Laetsch R D."/>
            <person name="Stevens L."/>
            <person name="Kumar S."/>
            <person name="Blaxter L. M."/>
        </authorList>
    </citation>
    <scope>NUCLEOTIDE SEQUENCE [LARGE SCALE GENOMIC DNA]</scope>
</reference>
<dbReference type="Proteomes" id="UP000494206">
    <property type="component" value="Unassembled WGS sequence"/>
</dbReference>
<proteinExistence type="predicted"/>
<dbReference type="OrthoDB" id="5851714at2759"/>
<comment type="caution">
    <text evidence="2">The sequence shown here is derived from an EMBL/GenBank/DDBJ whole genome shotgun (WGS) entry which is preliminary data.</text>
</comment>
<gene>
    <name evidence="2" type="ORF">CBOVIS_LOCUS3130</name>
</gene>
<feature type="signal peptide" evidence="1">
    <location>
        <begin position="1"/>
        <end position="19"/>
    </location>
</feature>
<evidence type="ECO:0000256" key="1">
    <source>
        <dbReference type="SAM" id="SignalP"/>
    </source>
</evidence>
<feature type="chain" id="PRO_5035920588" description="CC domain-containing protein" evidence="1">
    <location>
        <begin position="20"/>
        <end position="114"/>
    </location>
</feature>
<organism evidence="2 3">
    <name type="scientific">Caenorhabditis bovis</name>
    <dbReference type="NCBI Taxonomy" id="2654633"/>
    <lineage>
        <taxon>Eukaryota</taxon>
        <taxon>Metazoa</taxon>
        <taxon>Ecdysozoa</taxon>
        <taxon>Nematoda</taxon>
        <taxon>Chromadorea</taxon>
        <taxon>Rhabditida</taxon>
        <taxon>Rhabditina</taxon>
        <taxon>Rhabditomorpha</taxon>
        <taxon>Rhabditoidea</taxon>
        <taxon>Rhabditidae</taxon>
        <taxon>Peloderinae</taxon>
        <taxon>Caenorhabditis</taxon>
    </lineage>
</organism>